<evidence type="ECO:0000313" key="3">
    <source>
        <dbReference type="Proteomes" id="UP000075816"/>
    </source>
</evidence>
<dbReference type="EMBL" id="LVEA01000001">
    <property type="protein sequence ID" value="KYL05338.1"/>
    <property type="molecule type" value="Genomic_DNA"/>
</dbReference>
<dbReference type="AlphaFoldDB" id="A0A162J8L3"/>
<accession>A0A162J8L3</accession>
<reference evidence="2 3" key="1">
    <citation type="submission" date="2016-03" db="EMBL/GenBank/DDBJ databases">
        <title>Comparative genomics of human isolates of Fusobacterium necrophorum.</title>
        <authorList>
            <person name="Jensen A."/>
            <person name="Bank S."/>
            <person name="Andersen P.S."/>
            <person name="Kristensen L.H."/>
            <person name="Prag J."/>
        </authorList>
    </citation>
    <scope>NUCLEOTIDE SEQUENCE [LARGE SCALE GENOMIC DNA]</scope>
    <source>
        <strain evidence="2 3">LS_1264</strain>
    </source>
</reference>
<feature type="coiled-coil region" evidence="1">
    <location>
        <begin position="92"/>
        <end position="119"/>
    </location>
</feature>
<dbReference type="Proteomes" id="UP000075816">
    <property type="component" value="Unassembled WGS sequence"/>
</dbReference>
<sequence>MMELQQFTEKFQNEFNKDTFYASPNRTKIHLQLGKEQVVVGNAVVVNIEQLNEKIPIYSYNSTKYRKYLQGKEVVTGIVALRKVTVTQFIKLIKRERSKNVIEQKIKELEDTIQDLKSITINRDYELVESEEERKIEMRGLNKIINTRIATLNKLKEIFTKKDYDDSSLKDVFERIDGGKSIDSSAFKDDDLLYYIETYSQNSEKRTENGNNAKIQISFEGSFGDNCPQISVENILFTRKQTEINIGKNDIVEVYHFIGNPK</sequence>
<gene>
    <name evidence="2" type="ORF">A2J07_00960</name>
</gene>
<proteinExistence type="predicted"/>
<dbReference type="RefSeq" id="WP_062680908.1">
    <property type="nucleotide sequence ID" value="NZ_CAXOUF010000029.1"/>
</dbReference>
<organism evidence="2 3">
    <name type="scientific">Fusobacterium necrophorum subsp. funduliforme</name>
    <dbReference type="NCBI Taxonomy" id="143387"/>
    <lineage>
        <taxon>Bacteria</taxon>
        <taxon>Fusobacteriati</taxon>
        <taxon>Fusobacteriota</taxon>
        <taxon>Fusobacteriia</taxon>
        <taxon>Fusobacteriales</taxon>
        <taxon>Fusobacteriaceae</taxon>
        <taxon>Fusobacterium</taxon>
    </lineage>
</organism>
<comment type="caution">
    <text evidence="2">The sequence shown here is derived from an EMBL/GenBank/DDBJ whole genome shotgun (WGS) entry which is preliminary data.</text>
</comment>
<evidence type="ECO:0000256" key="1">
    <source>
        <dbReference type="SAM" id="Coils"/>
    </source>
</evidence>
<keyword evidence="1" id="KW-0175">Coiled coil</keyword>
<protein>
    <submittedName>
        <fullName evidence="2">Uncharacterized protein</fullName>
    </submittedName>
</protein>
<name>A0A162J8L3_9FUSO</name>
<evidence type="ECO:0000313" key="2">
    <source>
        <dbReference type="EMBL" id="KYL05338.1"/>
    </source>
</evidence>